<evidence type="ECO:0000313" key="13">
    <source>
        <dbReference type="EMBL" id="TNY18732.1"/>
    </source>
</evidence>
<dbReference type="InterPro" id="IPR028389">
    <property type="entry name" value="POT1"/>
</dbReference>
<dbReference type="Proteomes" id="UP000311382">
    <property type="component" value="Unassembled WGS sequence"/>
</dbReference>
<evidence type="ECO:0000256" key="8">
    <source>
        <dbReference type="ARBA" id="ARBA00023242"/>
    </source>
</evidence>
<evidence type="ECO:0000256" key="5">
    <source>
        <dbReference type="ARBA" id="ARBA00022454"/>
    </source>
</evidence>
<feature type="compositionally biased region" description="Basic and acidic residues" evidence="9">
    <location>
        <begin position="250"/>
        <end position="262"/>
    </location>
</feature>
<evidence type="ECO:0000256" key="4">
    <source>
        <dbReference type="ARBA" id="ARBA00015253"/>
    </source>
</evidence>
<feature type="signal peptide" evidence="10">
    <location>
        <begin position="1"/>
        <end position="23"/>
    </location>
</feature>
<feature type="region of interest" description="Disordered" evidence="9">
    <location>
        <begin position="142"/>
        <end position="264"/>
    </location>
</feature>
<keyword evidence="8" id="KW-0539">Nucleus</keyword>
<reference evidence="13 14" key="1">
    <citation type="submission" date="2019-03" db="EMBL/GenBank/DDBJ databases">
        <title>Rhodosporidium diobovatum UCD-FST 08-225 genome sequencing, assembly, and annotation.</title>
        <authorList>
            <person name="Fakankun I.U."/>
            <person name="Fristensky B."/>
            <person name="Levin D.B."/>
        </authorList>
    </citation>
    <scope>NUCLEOTIDE SEQUENCE [LARGE SCALE GENOMIC DNA]</scope>
    <source>
        <strain evidence="13 14">UCD-FST 08-225</strain>
    </source>
</reference>
<organism evidence="13 14">
    <name type="scientific">Rhodotorula diobovata</name>
    <dbReference type="NCBI Taxonomy" id="5288"/>
    <lineage>
        <taxon>Eukaryota</taxon>
        <taxon>Fungi</taxon>
        <taxon>Dikarya</taxon>
        <taxon>Basidiomycota</taxon>
        <taxon>Pucciniomycotina</taxon>
        <taxon>Microbotryomycetes</taxon>
        <taxon>Sporidiobolales</taxon>
        <taxon>Sporidiobolaceae</taxon>
        <taxon>Rhodotorula</taxon>
    </lineage>
</organism>
<dbReference type="SUPFAM" id="SSF50249">
    <property type="entry name" value="Nucleic acid-binding proteins"/>
    <property type="match status" value="1"/>
</dbReference>
<evidence type="ECO:0000256" key="2">
    <source>
        <dbReference type="ARBA" id="ARBA00004574"/>
    </source>
</evidence>
<feature type="chain" id="PRO_5023021446" description="Protection of telomeres protein 1" evidence="10">
    <location>
        <begin position="24"/>
        <end position="856"/>
    </location>
</feature>
<dbReference type="InterPro" id="IPR032042">
    <property type="entry name" value="POT1PC"/>
</dbReference>
<protein>
    <recommendedName>
        <fullName evidence="4">Protection of telomeres protein 1</fullName>
    </recommendedName>
</protein>
<evidence type="ECO:0000259" key="11">
    <source>
        <dbReference type="Pfam" id="PF02765"/>
    </source>
</evidence>
<keyword evidence="10" id="KW-0732">Signal</keyword>
<feature type="domain" description="Telomeric single stranded DNA binding POT1/Cdc13" evidence="11">
    <location>
        <begin position="276"/>
        <end position="417"/>
    </location>
</feature>
<keyword evidence="5" id="KW-0158">Chromosome</keyword>
<dbReference type="PANTHER" id="PTHR14513:SF0">
    <property type="entry name" value="PROTECTION OF TELOMERES PROTEIN 1"/>
    <property type="match status" value="1"/>
</dbReference>
<sequence length="856" mass="92126">MALRVLYPLAALIPGSCLPPTAALEGQIVSTRPFNPSTLSASLTLADTRGSHRVQLELRGSWAQKAAQQLTLLVGRGALRVFAREGENARVEVVPPVGGARGQDVPAGKRTRVVFEMGIQGWWIDSESGRMGQNFEYRAETATVPSKRPAKPLAHSLSDDEGATVDTAPPPARASTLSRRDNLPSRPLPSQQQRRDKLVVPMGNPNSPWLGLAAHGEASTGTATSTGTGTSAASGANATGTSQRSATGEPKAKKQRESRDVRTTWGLSSPVTNHIYVALDTLASRKNGAGVNLIAMAIVSKPLAKMTSGSQDWACMLHLYDPTNASTGFVVEVRYYGKLEQDIPVVQDGDIIVIQGLNWSKDRQQFTAYAGKGFFYVLPPAQLLDGAQLGAFKAPPTRAASMTDAELSYARELARWAKKHALLENVLGGFAAKSGAVPQAPPGSDAVARSAMLRKGAGKGRRLVRVEEMCADTFCDIQAEIVKFYKPFGGSVGPFDACSLFITDYTTNDQLYAYSDTSEVRTPGQVTLQVSIFGAQNDPLLSLSEDKLVGRLVYLRNVRPKMTLNDFLEATMVEDGKYPERRDVRLLRENNTTKEWRDAFKARRATYWASVTGGDVGGSAPSTGGEDSSSSKVVEDPLASICDTSGLTPQSISSALALGLAGTFRFRARVIDFLPDRLEDWVRAYCPTCGDELSPSEVTCLEHKQAEHEWRFMLALADEENEASGDTPPHLFLPVAGEAGVRSRLSCLPSSITATDHTPPNAARPLPRLRPGAPLLPPLRRVHGPLGAQVPPARPPRLTRRDQAAQEARAVLARGAGVGRRARGEEGLDGRRRHEVVLCRGEGRVQVRSTSAVCSS</sequence>
<dbReference type="InterPro" id="IPR012340">
    <property type="entry name" value="NA-bd_OB-fold"/>
</dbReference>
<comment type="similarity">
    <text evidence="3">Belongs to the telombin family.</text>
</comment>
<evidence type="ECO:0000313" key="14">
    <source>
        <dbReference type="Proteomes" id="UP000311382"/>
    </source>
</evidence>
<keyword evidence="7" id="KW-0238">DNA-binding</keyword>
<keyword evidence="6" id="KW-0779">Telomere</keyword>
<dbReference type="GO" id="GO:0032210">
    <property type="term" value="P:regulation of telomere maintenance via telomerase"/>
    <property type="evidence" value="ECO:0007669"/>
    <property type="project" value="TreeGrafter"/>
</dbReference>
<name>A0A5C5FR53_9BASI</name>
<dbReference type="Gene3D" id="2.40.50.140">
    <property type="entry name" value="Nucleic acid-binding proteins"/>
    <property type="match status" value="3"/>
</dbReference>
<dbReference type="EMBL" id="SOZI01000124">
    <property type="protein sequence ID" value="TNY18732.1"/>
    <property type="molecule type" value="Genomic_DNA"/>
</dbReference>
<dbReference type="GO" id="GO:0000783">
    <property type="term" value="C:nuclear telomere cap complex"/>
    <property type="evidence" value="ECO:0007669"/>
    <property type="project" value="TreeGrafter"/>
</dbReference>
<accession>A0A5C5FR53</accession>
<evidence type="ECO:0000256" key="9">
    <source>
        <dbReference type="SAM" id="MobiDB-lite"/>
    </source>
</evidence>
<dbReference type="PANTHER" id="PTHR14513">
    <property type="entry name" value="PROTECTION OF TELOMERES 1"/>
    <property type="match status" value="1"/>
</dbReference>
<feature type="region of interest" description="Disordered" evidence="9">
    <location>
        <begin position="751"/>
        <end position="770"/>
    </location>
</feature>
<dbReference type="GO" id="GO:0098505">
    <property type="term" value="F:G-rich strand telomeric DNA binding"/>
    <property type="evidence" value="ECO:0007669"/>
    <property type="project" value="TreeGrafter"/>
</dbReference>
<evidence type="ECO:0000256" key="6">
    <source>
        <dbReference type="ARBA" id="ARBA00022895"/>
    </source>
</evidence>
<comment type="caution">
    <text evidence="13">The sequence shown here is derived from an EMBL/GenBank/DDBJ whole genome shotgun (WGS) entry which is preliminary data.</text>
</comment>
<dbReference type="OrthoDB" id="2186770at2759"/>
<feature type="compositionally biased region" description="Low complexity" evidence="9">
    <location>
        <begin position="759"/>
        <end position="770"/>
    </location>
</feature>
<dbReference type="AlphaFoldDB" id="A0A5C5FR53"/>
<proteinExistence type="inferred from homology"/>
<dbReference type="GO" id="GO:0016233">
    <property type="term" value="P:telomere capping"/>
    <property type="evidence" value="ECO:0007669"/>
    <property type="project" value="TreeGrafter"/>
</dbReference>
<dbReference type="GO" id="GO:0010521">
    <property type="term" value="F:telomerase inhibitor activity"/>
    <property type="evidence" value="ECO:0007669"/>
    <property type="project" value="TreeGrafter"/>
</dbReference>
<feature type="domain" description="Protection of telomeres protein 1 ssDNA-binding" evidence="12">
    <location>
        <begin position="468"/>
        <end position="608"/>
    </location>
</feature>
<evidence type="ECO:0000259" key="12">
    <source>
        <dbReference type="Pfam" id="PF16686"/>
    </source>
</evidence>
<dbReference type="Pfam" id="PF16686">
    <property type="entry name" value="POT1PC"/>
    <property type="match status" value="1"/>
</dbReference>
<gene>
    <name evidence="13" type="ORF">DMC30DRAFT_39512</name>
</gene>
<evidence type="ECO:0000256" key="10">
    <source>
        <dbReference type="SAM" id="SignalP"/>
    </source>
</evidence>
<feature type="compositionally biased region" description="Low complexity" evidence="9">
    <location>
        <begin position="213"/>
        <end position="242"/>
    </location>
</feature>
<evidence type="ECO:0000256" key="3">
    <source>
        <dbReference type="ARBA" id="ARBA00008442"/>
    </source>
</evidence>
<dbReference type="Pfam" id="PF02765">
    <property type="entry name" value="POT1"/>
    <property type="match status" value="1"/>
</dbReference>
<dbReference type="STRING" id="5288.A0A5C5FR53"/>
<comment type="subcellular location">
    <subcellularLocation>
        <location evidence="2">Chromosome</location>
        <location evidence="2">Telomere</location>
    </subcellularLocation>
    <subcellularLocation>
        <location evidence="1">Nucleus</location>
    </subcellularLocation>
</comment>
<keyword evidence="14" id="KW-1185">Reference proteome</keyword>
<evidence type="ECO:0000256" key="1">
    <source>
        <dbReference type="ARBA" id="ARBA00004123"/>
    </source>
</evidence>
<evidence type="ECO:0000256" key="7">
    <source>
        <dbReference type="ARBA" id="ARBA00023125"/>
    </source>
</evidence>
<dbReference type="InterPro" id="IPR011564">
    <property type="entry name" value="Telomer_end-bd_POT1/Cdc13"/>
</dbReference>